<dbReference type="Proteomes" id="UP001597277">
    <property type="component" value="Unassembled WGS sequence"/>
</dbReference>
<dbReference type="SFLD" id="SFLDG01115">
    <property type="entry name" value="Phosphonate_metabolism_(PhnJ)"/>
    <property type="match status" value="1"/>
</dbReference>
<comment type="caution">
    <text evidence="5">The sequence shown here is derived from an EMBL/GenBank/DDBJ whole genome shotgun (WGS) entry which is preliminary data.</text>
</comment>
<dbReference type="InterPro" id="IPR010306">
    <property type="entry name" value="PhnJ"/>
</dbReference>
<dbReference type="SFLD" id="SFLDS00033">
    <property type="entry name" value="Radical_SAM_Phosphonate_Metabo"/>
    <property type="match status" value="1"/>
</dbReference>
<dbReference type="InterPro" id="IPR003593">
    <property type="entry name" value="AAA+_ATPase"/>
</dbReference>
<dbReference type="InterPro" id="IPR017871">
    <property type="entry name" value="ABC_transporter-like_CS"/>
</dbReference>
<reference evidence="6" key="1">
    <citation type="journal article" date="2019" name="Int. J. Syst. Evol. Microbiol.">
        <title>The Global Catalogue of Microorganisms (GCM) 10K type strain sequencing project: providing services to taxonomists for standard genome sequencing and annotation.</title>
        <authorList>
            <consortium name="The Broad Institute Genomics Platform"/>
            <consortium name="The Broad Institute Genome Sequencing Center for Infectious Disease"/>
            <person name="Wu L."/>
            <person name="Ma J."/>
        </authorList>
    </citation>
    <scope>NUCLEOTIDE SEQUENCE [LARGE SCALE GENOMIC DNA]</scope>
    <source>
        <strain evidence="6">JCM 17130</strain>
    </source>
</reference>
<dbReference type="PROSITE" id="PS00211">
    <property type="entry name" value="ABC_TRANSPORTER_1"/>
    <property type="match status" value="1"/>
</dbReference>
<dbReference type="EMBL" id="JBHUEE010000007">
    <property type="protein sequence ID" value="MFD1718774.1"/>
    <property type="molecule type" value="Genomic_DNA"/>
</dbReference>
<dbReference type="Pfam" id="PF00005">
    <property type="entry name" value="ABC_tran"/>
    <property type="match status" value="1"/>
</dbReference>
<feature type="domain" description="ABC transporter" evidence="4">
    <location>
        <begin position="341"/>
        <end position="592"/>
    </location>
</feature>
<dbReference type="PANTHER" id="PTHR42764">
    <property type="entry name" value="PHOSPHONATES UTILIZATION ATP-BINDING PROTEIN PHNK-RELATED"/>
    <property type="match status" value="1"/>
</dbReference>
<dbReference type="SFLD" id="SFLDF00379">
    <property type="entry name" value="Phosphonate_metabolism_(PhnJ)"/>
    <property type="match status" value="1"/>
</dbReference>
<gene>
    <name evidence="5" type="ORF">ACFSE6_13075</name>
</gene>
<keyword evidence="1" id="KW-0547">Nucleotide-binding</keyword>
<name>A0ABW4L6K7_9MICO</name>
<protein>
    <submittedName>
        <fullName evidence="5">Alpha-D-ribose 1-methylphosphonate 5-phosphate C-P-lyase PhnJ</fullName>
    </submittedName>
</protein>
<evidence type="ECO:0000259" key="4">
    <source>
        <dbReference type="PROSITE" id="PS50893"/>
    </source>
</evidence>
<accession>A0ABW4L6K7</accession>
<evidence type="ECO:0000256" key="3">
    <source>
        <dbReference type="SAM" id="MobiDB-lite"/>
    </source>
</evidence>
<dbReference type="Pfam" id="PF06007">
    <property type="entry name" value="PhnJ"/>
    <property type="match status" value="1"/>
</dbReference>
<dbReference type="SUPFAM" id="SSF52540">
    <property type="entry name" value="P-loop containing nucleoside triphosphate hydrolases"/>
    <property type="match status" value="1"/>
</dbReference>
<dbReference type="InterPro" id="IPR027417">
    <property type="entry name" value="P-loop_NTPase"/>
</dbReference>
<organism evidence="5 6">
    <name type="scientific">Georgenia deserti</name>
    <dbReference type="NCBI Taxonomy" id="2093781"/>
    <lineage>
        <taxon>Bacteria</taxon>
        <taxon>Bacillati</taxon>
        <taxon>Actinomycetota</taxon>
        <taxon>Actinomycetes</taxon>
        <taxon>Micrococcales</taxon>
        <taxon>Bogoriellaceae</taxon>
        <taxon>Georgenia</taxon>
    </lineage>
</organism>
<dbReference type="Gene3D" id="3.40.50.300">
    <property type="entry name" value="P-loop containing nucleotide triphosphate hydrolases"/>
    <property type="match status" value="1"/>
</dbReference>
<evidence type="ECO:0000313" key="5">
    <source>
        <dbReference type="EMBL" id="MFD1718774.1"/>
    </source>
</evidence>
<feature type="region of interest" description="Disordered" evidence="3">
    <location>
        <begin position="1"/>
        <end position="23"/>
    </location>
</feature>
<dbReference type="RefSeq" id="WP_388007742.1">
    <property type="nucleotide sequence ID" value="NZ_JBHUEE010000007.1"/>
</dbReference>
<dbReference type="PROSITE" id="PS50893">
    <property type="entry name" value="ABC_TRANSPORTER_2"/>
    <property type="match status" value="1"/>
</dbReference>
<keyword evidence="6" id="KW-1185">Reference proteome</keyword>
<evidence type="ECO:0000256" key="2">
    <source>
        <dbReference type="ARBA" id="ARBA00022840"/>
    </source>
</evidence>
<dbReference type="CDD" id="cd03257">
    <property type="entry name" value="ABC_NikE_OppD_transporters"/>
    <property type="match status" value="1"/>
</dbReference>
<dbReference type="PANTHER" id="PTHR42764:SF1">
    <property type="entry name" value="PHOSPHONATES UTILIZATION ATP-BINDING PROTEIN PHNK-RELATED"/>
    <property type="match status" value="1"/>
</dbReference>
<keyword evidence="2" id="KW-0067">ATP-binding</keyword>
<dbReference type="InterPro" id="IPR003439">
    <property type="entry name" value="ABC_transporter-like_ATP-bd"/>
</dbReference>
<evidence type="ECO:0000256" key="1">
    <source>
        <dbReference type="ARBA" id="ARBA00022741"/>
    </source>
</evidence>
<sequence length="597" mass="63904">MNTAGLLASADAATEGGDRPAVLDEQGRREVRRAMLTAVAVPGYQVPFGSREMPVARGWGSGGLQVTLAVGGSDDVVKVIDQGDEESVNAVNLRRLIRGTLGCGGTADTREATIVQSRHRIPEDRLRADQTLVLQVPVSEPLRGIEKSVLECRRMHAEADYSRMWVGMYEDLATGGVINAGAGYPVMVGGRYLMAPSPIPRWDVPRLGQDHLTVLCHGRDKKVYAVPPHTEVEPVVFDDVPFEVEYTPGSSCALCGSADTYLVQTADGRFLCSDVEWCARVRTGDVDPEDHATLAPTRYYPDPARRAWSRAEHFEPGTLAGHALTGAARHTATAPGQDWALQVTALAKTYPGRRGSSEVVAARGISFDVAPAEALGIIGESGSGKSTVMRCLIGEEQAGAGDVRLAGYDGGCRNILELTGSERRALRVGLLSVVHQDPGQGLDLRVSAGGNIADRLTAAGWRSYHDIRRRAAALLDRVEVPLARMDDVAGQFSGGMRQRVQIAKALATDPDVLLLDEPTTGLDASVAAGVLDLLRELLAERSIAVVVVSHDFGVIRALTDRALVMHRGLVIEQGLTDQLFADPHEAYTQRLVAAARG</sequence>
<evidence type="ECO:0000313" key="6">
    <source>
        <dbReference type="Proteomes" id="UP001597277"/>
    </source>
</evidence>
<proteinExistence type="predicted"/>
<dbReference type="SMART" id="SM00382">
    <property type="entry name" value="AAA"/>
    <property type="match status" value="1"/>
</dbReference>